<gene>
    <name evidence="2" type="ORF">ACFQ5P_13785</name>
</gene>
<proteinExistence type="predicted"/>
<dbReference type="Pfam" id="PF12680">
    <property type="entry name" value="SnoaL_2"/>
    <property type="match status" value="1"/>
</dbReference>
<sequence>MTDLDARHIELTREYFRRSDAQDPSLLDLLHPQLQFYFPKFGIGHGPQAIWQMVAGFAGQIESIEHDVTDYLFIARAPHVIVEGTTRGRLNGKDWQAGVTPGGRFCNVFEFRDGLILRCHVYLDPDYTGEDAARFRWGQEGREW</sequence>
<feature type="domain" description="SnoaL-like" evidence="1">
    <location>
        <begin position="13"/>
        <end position="118"/>
    </location>
</feature>
<dbReference type="SUPFAM" id="SSF54427">
    <property type="entry name" value="NTF2-like"/>
    <property type="match status" value="1"/>
</dbReference>
<evidence type="ECO:0000313" key="3">
    <source>
        <dbReference type="Proteomes" id="UP001597302"/>
    </source>
</evidence>
<name>A0ABW4DX92_9RHOB</name>
<comment type="caution">
    <text evidence="2">The sequence shown here is derived from an EMBL/GenBank/DDBJ whole genome shotgun (WGS) entry which is preliminary data.</text>
</comment>
<keyword evidence="3" id="KW-1185">Reference proteome</keyword>
<dbReference type="EMBL" id="JBHTOQ010000028">
    <property type="protein sequence ID" value="MFD1482362.1"/>
    <property type="molecule type" value="Genomic_DNA"/>
</dbReference>
<evidence type="ECO:0000259" key="1">
    <source>
        <dbReference type="Pfam" id="PF12680"/>
    </source>
</evidence>
<dbReference type="Gene3D" id="3.10.450.50">
    <property type="match status" value="1"/>
</dbReference>
<evidence type="ECO:0000313" key="2">
    <source>
        <dbReference type="EMBL" id="MFD1482362.1"/>
    </source>
</evidence>
<dbReference type="InterPro" id="IPR032710">
    <property type="entry name" value="NTF2-like_dom_sf"/>
</dbReference>
<organism evidence="2 3">
    <name type="scientific">Paracoccus nototheniae</name>
    <dbReference type="NCBI Taxonomy" id="2489002"/>
    <lineage>
        <taxon>Bacteria</taxon>
        <taxon>Pseudomonadati</taxon>
        <taxon>Pseudomonadota</taxon>
        <taxon>Alphaproteobacteria</taxon>
        <taxon>Rhodobacterales</taxon>
        <taxon>Paracoccaceae</taxon>
        <taxon>Paracoccus</taxon>
    </lineage>
</organism>
<reference evidence="3" key="1">
    <citation type="journal article" date="2019" name="Int. J. Syst. Evol. Microbiol.">
        <title>The Global Catalogue of Microorganisms (GCM) 10K type strain sequencing project: providing services to taxonomists for standard genome sequencing and annotation.</title>
        <authorList>
            <consortium name="The Broad Institute Genomics Platform"/>
            <consortium name="The Broad Institute Genome Sequencing Center for Infectious Disease"/>
            <person name="Wu L."/>
            <person name="Ma J."/>
        </authorList>
    </citation>
    <scope>NUCLEOTIDE SEQUENCE [LARGE SCALE GENOMIC DNA]</scope>
    <source>
        <strain evidence="3">CCM 8875</strain>
    </source>
</reference>
<dbReference type="Proteomes" id="UP001597302">
    <property type="component" value="Unassembled WGS sequence"/>
</dbReference>
<dbReference type="RefSeq" id="WP_165570996.1">
    <property type="nucleotide sequence ID" value="NZ_CBCSAJ010000016.1"/>
</dbReference>
<accession>A0ABW4DX92</accession>
<dbReference type="InterPro" id="IPR037401">
    <property type="entry name" value="SnoaL-like"/>
</dbReference>
<protein>
    <submittedName>
        <fullName evidence="2">Nuclear transport factor 2 family protein</fullName>
    </submittedName>
</protein>